<dbReference type="RefSeq" id="WP_353983969.1">
    <property type="nucleotide sequence ID" value="NZ_JBEWLY010000013.1"/>
</dbReference>
<evidence type="ECO:0000259" key="3">
    <source>
        <dbReference type="PROSITE" id="PS51782"/>
    </source>
</evidence>
<protein>
    <submittedName>
        <fullName evidence="4">LysM peptidoglycan-binding domain-containing protein</fullName>
    </submittedName>
</protein>
<dbReference type="EMBL" id="JBEWLY010000013">
    <property type="protein sequence ID" value="MET1755515.1"/>
    <property type="molecule type" value="Genomic_DNA"/>
</dbReference>
<gene>
    <name evidence="4" type="ORF">ABVV53_08590</name>
</gene>
<feature type="chain" id="PRO_5046868570" evidence="2">
    <location>
        <begin position="20"/>
        <end position="220"/>
    </location>
</feature>
<sequence length="220" mass="23045">MTVRALLLAAALLPILAHASPARARSAETSARTETEYTVREGETLNGIANRAGVASKAIAEANGLKPPFPVRTGQKLKIPRKTAPAASKAQASSPERESIHVVTEGETLGGIANRAKVPRILIAEANGLTPPYAVLTGQKLHIPRTRRYTVRNGDTGLDIAAQYDVPWNQIAVANGIDPAAALVPGKELLIPTLLNAAAADETGQNRAANDSKPARPTPP</sequence>
<dbReference type="PANTHER" id="PTHR33734">
    <property type="entry name" value="LYSM DOMAIN-CONTAINING GPI-ANCHORED PROTEIN 2"/>
    <property type="match status" value="1"/>
</dbReference>
<evidence type="ECO:0000313" key="5">
    <source>
        <dbReference type="Proteomes" id="UP001548713"/>
    </source>
</evidence>
<dbReference type="PROSITE" id="PS51782">
    <property type="entry name" value="LYSM"/>
    <property type="match status" value="3"/>
</dbReference>
<proteinExistence type="predicted"/>
<dbReference type="PANTHER" id="PTHR33734:SF22">
    <property type="entry name" value="MEMBRANE-BOUND LYTIC MUREIN TRANSGLYCOSYLASE D"/>
    <property type="match status" value="1"/>
</dbReference>
<feature type="signal peptide" evidence="2">
    <location>
        <begin position="1"/>
        <end position="19"/>
    </location>
</feature>
<accession>A0ABV2D101</accession>
<comment type="caution">
    <text evidence="4">The sequence shown here is derived from an EMBL/GenBank/DDBJ whole genome shotgun (WGS) entry which is preliminary data.</text>
</comment>
<reference evidence="4 5" key="1">
    <citation type="submission" date="2024-07" db="EMBL/GenBank/DDBJ databases">
        <title>Novosphingobium kalidii RD2P27.</title>
        <authorList>
            <person name="Sun J.-Q."/>
        </authorList>
    </citation>
    <scope>NUCLEOTIDE SEQUENCE [LARGE SCALE GENOMIC DNA]</scope>
    <source>
        <strain evidence="4 5">RD2P27</strain>
    </source>
</reference>
<name>A0ABV2D101_9SPHN</name>
<dbReference type="SUPFAM" id="SSF54106">
    <property type="entry name" value="LysM domain"/>
    <property type="match status" value="3"/>
</dbReference>
<organism evidence="4 5">
    <name type="scientific">Novosphingobium kalidii</name>
    <dbReference type="NCBI Taxonomy" id="3230299"/>
    <lineage>
        <taxon>Bacteria</taxon>
        <taxon>Pseudomonadati</taxon>
        <taxon>Pseudomonadota</taxon>
        <taxon>Alphaproteobacteria</taxon>
        <taxon>Sphingomonadales</taxon>
        <taxon>Sphingomonadaceae</taxon>
        <taxon>Novosphingobium</taxon>
    </lineage>
</organism>
<keyword evidence="2" id="KW-0732">Signal</keyword>
<dbReference type="InterPro" id="IPR018392">
    <property type="entry name" value="LysM"/>
</dbReference>
<feature type="domain" description="LysM" evidence="3">
    <location>
        <begin position="147"/>
        <end position="191"/>
    </location>
</feature>
<evidence type="ECO:0000256" key="2">
    <source>
        <dbReference type="SAM" id="SignalP"/>
    </source>
</evidence>
<dbReference type="Gene3D" id="3.10.350.10">
    <property type="entry name" value="LysM domain"/>
    <property type="match status" value="3"/>
</dbReference>
<feature type="compositionally biased region" description="Low complexity" evidence="1">
    <location>
        <begin position="84"/>
        <end position="94"/>
    </location>
</feature>
<dbReference type="Proteomes" id="UP001548713">
    <property type="component" value="Unassembled WGS sequence"/>
</dbReference>
<keyword evidence="5" id="KW-1185">Reference proteome</keyword>
<dbReference type="Pfam" id="PF01476">
    <property type="entry name" value="LysM"/>
    <property type="match status" value="3"/>
</dbReference>
<feature type="domain" description="LysM" evidence="3">
    <location>
        <begin position="99"/>
        <end position="143"/>
    </location>
</feature>
<evidence type="ECO:0000256" key="1">
    <source>
        <dbReference type="SAM" id="MobiDB-lite"/>
    </source>
</evidence>
<evidence type="ECO:0000313" key="4">
    <source>
        <dbReference type="EMBL" id="MET1755515.1"/>
    </source>
</evidence>
<dbReference type="SMART" id="SM00257">
    <property type="entry name" value="LysM"/>
    <property type="match status" value="3"/>
</dbReference>
<feature type="region of interest" description="Disordered" evidence="1">
    <location>
        <begin position="65"/>
        <end position="100"/>
    </location>
</feature>
<feature type="domain" description="LysM" evidence="3">
    <location>
        <begin position="35"/>
        <end position="79"/>
    </location>
</feature>
<dbReference type="InterPro" id="IPR036779">
    <property type="entry name" value="LysM_dom_sf"/>
</dbReference>
<dbReference type="CDD" id="cd00118">
    <property type="entry name" value="LysM"/>
    <property type="match status" value="3"/>
</dbReference>